<feature type="compositionally biased region" description="Basic and acidic residues" evidence="1">
    <location>
        <begin position="22"/>
        <end position="32"/>
    </location>
</feature>
<sequence>MPDETSVRQGEAKPLNGQIDQRAARTESHPNPHSDTTGTHPSLDPVPADPGPVDPVAADPGAADPGAADPAAVDPASATGRDDQERPTGADAQATAALVPTQNRATERIPAARDAAGTAAGSPLTDRYVLRQRTGADPAAGAEFWRAEDTVLRRPVAVTLLRRLPADDRSDDPEGSARAGEMIVRALRSGCFEHSGTARLLDVLAPGTHGLPADVLGAAVAEWVPGRSLAETVAEGPVRAQRAAKAVETLAAAATEAHQQGLVLGCDHPQRIRITPDGRAILAFLLPRPSVSAADDVRGLGGLLYTLLTRRWPLSVSDAARAGLVAADRTPTGRLRSPAQLRPGVPLELDTLCMGALGQAGEGGLGRVHTAAAMHRMLADVVAEHADQAFFPPVHDGAPSDPDDVWQDSDRLPDNRDDPQRRRNLRVGLTVLAVGVLIVLGYLGIQVGALFGGSSAPPVVIPPAASAPVQQAPAAVSAPVQNVTVQVFDPTGDGDNAGSVDRVIDGDPSTSWSTSRYFQQFPALKPGIGIMSSFGSPEPVSRLTIGSASPGTVVEVRTAPSADATLAQTDLVGTVTLAQGETVVPLDGAEPTGHVLLWITALGPGNQSEIGEISFERAVQ</sequence>
<dbReference type="EMBL" id="MIGB01000032">
    <property type="protein sequence ID" value="OSY37213.1"/>
    <property type="molecule type" value="Genomic_DNA"/>
</dbReference>
<evidence type="ECO:0000256" key="2">
    <source>
        <dbReference type="SAM" id="Phobius"/>
    </source>
</evidence>
<evidence type="ECO:0000256" key="1">
    <source>
        <dbReference type="SAM" id="MobiDB-lite"/>
    </source>
</evidence>
<dbReference type="STRING" id="2074.BG845_04907"/>
<organism evidence="3 4">
    <name type="scientific">Pseudonocardia autotrophica</name>
    <name type="common">Amycolata autotrophica</name>
    <name type="synonym">Nocardia autotrophica</name>
    <dbReference type="NCBI Taxonomy" id="2074"/>
    <lineage>
        <taxon>Bacteria</taxon>
        <taxon>Bacillati</taxon>
        <taxon>Actinomycetota</taxon>
        <taxon>Actinomycetes</taxon>
        <taxon>Pseudonocardiales</taxon>
        <taxon>Pseudonocardiaceae</taxon>
        <taxon>Pseudonocardia</taxon>
    </lineage>
</organism>
<feature type="region of interest" description="Disordered" evidence="1">
    <location>
        <begin position="1"/>
        <end position="120"/>
    </location>
</feature>
<dbReference type="AlphaFoldDB" id="A0A1Y2MPR1"/>
<gene>
    <name evidence="3" type="primary">mviN_2</name>
    <name evidence="3" type="ORF">BG845_04907</name>
</gene>
<reference evidence="3 4" key="1">
    <citation type="submission" date="2016-09" db="EMBL/GenBank/DDBJ databases">
        <title>Pseudonocardia autotrophica DSM535, a candidate organism with high potential of specific P450 cytochromes.</title>
        <authorList>
            <person name="Grumaz C."/>
            <person name="Vainshtein Y."/>
            <person name="Kirstahler P."/>
            <person name="Sohn K."/>
        </authorList>
    </citation>
    <scope>NUCLEOTIDE SEQUENCE [LARGE SCALE GENOMIC DNA]</scope>
    <source>
        <strain evidence="3 4">DSM 535</strain>
    </source>
</reference>
<evidence type="ECO:0000313" key="3">
    <source>
        <dbReference type="EMBL" id="OSY37213.1"/>
    </source>
</evidence>
<dbReference type="CDD" id="cd13973">
    <property type="entry name" value="PK_MviN-like"/>
    <property type="match status" value="1"/>
</dbReference>
<feature type="region of interest" description="Disordered" evidence="1">
    <location>
        <begin position="391"/>
        <end position="420"/>
    </location>
</feature>
<dbReference type="Gene3D" id="3.30.200.20">
    <property type="entry name" value="Phosphorylase Kinase, domain 1"/>
    <property type="match status" value="1"/>
</dbReference>
<evidence type="ECO:0000313" key="4">
    <source>
        <dbReference type="Proteomes" id="UP000194360"/>
    </source>
</evidence>
<keyword evidence="2" id="KW-1133">Transmembrane helix</keyword>
<keyword evidence="2" id="KW-0812">Transmembrane</keyword>
<feature type="compositionally biased region" description="Basic and acidic residues" evidence="1">
    <location>
        <begin position="408"/>
        <end position="420"/>
    </location>
</feature>
<comment type="caution">
    <text evidence="3">The sequence shown here is derived from an EMBL/GenBank/DDBJ whole genome shotgun (WGS) entry which is preliminary data.</text>
</comment>
<dbReference type="Gene3D" id="1.10.510.10">
    <property type="entry name" value="Transferase(Phosphotransferase) domain 1"/>
    <property type="match status" value="1"/>
</dbReference>
<keyword evidence="2" id="KW-0472">Membrane</keyword>
<dbReference type="RefSeq" id="WP_085915061.1">
    <property type="nucleotide sequence ID" value="NZ_AP018920.1"/>
</dbReference>
<feature type="compositionally biased region" description="Low complexity" evidence="1">
    <location>
        <begin position="54"/>
        <end position="76"/>
    </location>
</feature>
<accession>A0A1Y2MPR1</accession>
<proteinExistence type="predicted"/>
<keyword evidence="4" id="KW-1185">Reference proteome</keyword>
<protein>
    <submittedName>
        <fullName evidence="3">Putative peptidoglycan biosynthesis protein MviN</fullName>
    </submittedName>
</protein>
<dbReference type="OrthoDB" id="9786339at2"/>
<feature type="transmembrane region" description="Helical" evidence="2">
    <location>
        <begin position="425"/>
        <end position="445"/>
    </location>
</feature>
<dbReference type="Proteomes" id="UP000194360">
    <property type="component" value="Unassembled WGS sequence"/>
</dbReference>
<name>A0A1Y2MPR1_PSEAH</name>